<name>A0A6S7K953_PARCT</name>
<feature type="coiled-coil region" evidence="1">
    <location>
        <begin position="51"/>
        <end position="82"/>
    </location>
</feature>
<proteinExistence type="predicted"/>
<dbReference type="Proteomes" id="UP001152795">
    <property type="component" value="Unassembled WGS sequence"/>
</dbReference>
<evidence type="ECO:0000313" key="4">
    <source>
        <dbReference type="Proteomes" id="UP001152795"/>
    </source>
</evidence>
<evidence type="ECO:0000256" key="2">
    <source>
        <dbReference type="SAM" id="MobiDB-lite"/>
    </source>
</evidence>
<accession>A0A6S7K953</accession>
<sequence length="231" mass="27027">MDETSGENVELTEDKSLPQLQNDFHAASRNWRRQINNLNYQLVNDRNIELLEKGSQALIRLMRELTEAQERLDKTLESEMERITVFGRFETMSQETNQILKEVGAVICDLKKIDDDRCSMASSKYSRKSGKSKSSRHSTMSTASSTRQRRLDLEEELACLKAKMSMVKVKEDLDIANRRALEQIEEKKIEIEREEKRVREQIEMATEKYEISKELAEKKARINACKRFEEE</sequence>
<protein>
    <submittedName>
        <fullName evidence="3">Uncharacterized protein</fullName>
    </submittedName>
</protein>
<dbReference type="EMBL" id="CACRXK020026413">
    <property type="protein sequence ID" value="CAB4040178.1"/>
    <property type="molecule type" value="Genomic_DNA"/>
</dbReference>
<evidence type="ECO:0000256" key="1">
    <source>
        <dbReference type="SAM" id="Coils"/>
    </source>
</evidence>
<feature type="compositionally biased region" description="Basic residues" evidence="2">
    <location>
        <begin position="125"/>
        <end position="136"/>
    </location>
</feature>
<organism evidence="3 4">
    <name type="scientific">Paramuricea clavata</name>
    <name type="common">Red gorgonian</name>
    <name type="synonym">Violescent sea-whip</name>
    <dbReference type="NCBI Taxonomy" id="317549"/>
    <lineage>
        <taxon>Eukaryota</taxon>
        <taxon>Metazoa</taxon>
        <taxon>Cnidaria</taxon>
        <taxon>Anthozoa</taxon>
        <taxon>Octocorallia</taxon>
        <taxon>Malacalcyonacea</taxon>
        <taxon>Plexauridae</taxon>
        <taxon>Paramuricea</taxon>
    </lineage>
</organism>
<gene>
    <name evidence="3" type="ORF">PACLA_8A012111</name>
</gene>
<reference evidence="3" key="1">
    <citation type="submission" date="2020-04" db="EMBL/GenBank/DDBJ databases">
        <authorList>
            <person name="Alioto T."/>
            <person name="Alioto T."/>
            <person name="Gomez Garrido J."/>
        </authorList>
    </citation>
    <scope>NUCLEOTIDE SEQUENCE</scope>
    <source>
        <strain evidence="3">A484AB</strain>
    </source>
</reference>
<comment type="caution">
    <text evidence="3">The sequence shown here is derived from an EMBL/GenBank/DDBJ whole genome shotgun (WGS) entry which is preliminary data.</text>
</comment>
<keyword evidence="4" id="KW-1185">Reference proteome</keyword>
<evidence type="ECO:0000313" key="3">
    <source>
        <dbReference type="EMBL" id="CAB4040178.1"/>
    </source>
</evidence>
<feature type="compositionally biased region" description="Low complexity" evidence="2">
    <location>
        <begin position="137"/>
        <end position="146"/>
    </location>
</feature>
<dbReference type="AlphaFoldDB" id="A0A6S7K953"/>
<keyword evidence="1" id="KW-0175">Coiled coil</keyword>
<feature type="non-terminal residue" evidence="3">
    <location>
        <position position="231"/>
    </location>
</feature>
<feature type="region of interest" description="Disordered" evidence="2">
    <location>
        <begin position="121"/>
        <end position="148"/>
    </location>
</feature>